<dbReference type="Proteomes" id="UP000621500">
    <property type="component" value="Unassembled WGS sequence"/>
</dbReference>
<dbReference type="Pfam" id="PF07885">
    <property type="entry name" value="Ion_trans_2"/>
    <property type="match status" value="1"/>
</dbReference>
<dbReference type="SUPFAM" id="SSF81324">
    <property type="entry name" value="Voltage-gated potassium channels"/>
    <property type="match status" value="1"/>
</dbReference>
<dbReference type="RefSeq" id="WP_203861751.1">
    <property type="nucleotide sequence ID" value="NZ_BAAAZQ010000023.1"/>
</dbReference>
<dbReference type="InterPro" id="IPR013099">
    <property type="entry name" value="K_chnl_dom"/>
</dbReference>
<keyword evidence="1" id="KW-0812">Transmembrane</keyword>
<feature type="transmembrane region" description="Helical" evidence="1">
    <location>
        <begin position="100"/>
        <end position="122"/>
    </location>
</feature>
<name>A0ABQ4F0J7_9ACTN</name>
<feature type="transmembrane region" description="Helical" evidence="1">
    <location>
        <begin position="44"/>
        <end position="62"/>
    </location>
</feature>
<keyword evidence="1" id="KW-0472">Membrane</keyword>
<comment type="caution">
    <text evidence="3">The sequence shown here is derived from an EMBL/GenBank/DDBJ whole genome shotgun (WGS) entry which is preliminary data.</text>
</comment>
<accession>A0ABQ4F0J7</accession>
<evidence type="ECO:0000259" key="2">
    <source>
        <dbReference type="Pfam" id="PF07885"/>
    </source>
</evidence>
<evidence type="ECO:0000313" key="4">
    <source>
        <dbReference type="Proteomes" id="UP000621500"/>
    </source>
</evidence>
<protein>
    <recommendedName>
        <fullName evidence="2">Potassium channel domain-containing protein</fullName>
    </recommendedName>
</protein>
<dbReference type="EMBL" id="BONX01000053">
    <property type="protein sequence ID" value="GIH00440.1"/>
    <property type="molecule type" value="Genomic_DNA"/>
</dbReference>
<reference evidence="3 4" key="1">
    <citation type="submission" date="2021-01" db="EMBL/GenBank/DDBJ databases">
        <title>Whole genome shotgun sequence of Plantactinospora mayteni NBRC 109088.</title>
        <authorList>
            <person name="Komaki H."/>
            <person name="Tamura T."/>
        </authorList>
    </citation>
    <scope>NUCLEOTIDE SEQUENCE [LARGE SCALE GENOMIC DNA]</scope>
    <source>
        <strain evidence="3 4">NBRC 109088</strain>
    </source>
</reference>
<feature type="transmembrane region" description="Helical" evidence="1">
    <location>
        <begin position="15"/>
        <end position="32"/>
    </location>
</feature>
<keyword evidence="1" id="KW-1133">Transmembrane helix</keyword>
<dbReference type="Gene3D" id="1.10.287.70">
    <property type="match status" value="1"/>
</dbReference>
<proteinExistence type="predicted"/>
<feature type="domain" description="Potassium channel" evidence="2">
    <location>
        <begin position="126"/>
        <end position="191"/>
    </location>
</feature>
<evidence type="ECO:0000313" key="3">
    <source>
        <dbReference type="EMBL" id="GIH00440.1"/>
    </source>
</evidence>
<evidence type="ECO:0000256" key="1">
    <source>
        <dbReference type="SAM" id="Phobius"/>
    </source>
</evidence>
<sequence>MASFLLSAFLPEGRIQALPLLLYLASLALALRNSRPPGMRPRQFWSVITVVSTGTVVLDVVVRHRVASGLVSLWLAVILALTIVVVVRRILTHRVVTLQTIFGALSAYLLIGFLFAALFAAVGHFRTTPFFSAGQPATSATIQYFSFVTMTTVGYGDFTANGEPARTLAVIEALTGQIYLVTLVARLVSIFGNTRGDR</sequence>
<keyword evidence="4" id="KW-1185">Reference proteome</keyword>
<feature type="transmembrane region" description="Helical" evidence="1">
    <location>
        <begin position="168"/>
        <end position="188"/>
    </location>
</feature>
<feature type="transmembrane region" description="Helical" evidence="1">
    <location>
        <begin position="68"/>
        <end position="88"/>
    </location>
</feature>
<organism evidence="3 4">
    <name type="scientific">Plantactinospora mayteni</name>
    <dbReference type="NCBI Taxonomy" id="566021"/>
    <lineage>
        <taxon>Bacteria</taxon>
        <taxon>Bacillati</taxon>
        <taxon>Actinomycetota</taxon>
        <taxon>Actinomycetes</taxon>
        <taxon>Micromonosporales</taxon>
        <taxon>Micromonosporaceae</taxon>
        <taxon>Plantactinospora</taxon>
    </lineage>
</organism>
<gene>
    <name evidence="3" type="ORF">Pma05_70120</name>
</gene>